<evidence type="ECO:0000259" key="6">
    <source>
        <dbReference type="Pfam" id="PF18429"/>
    </source>
</evidence>
<dbReference type="SUPFAM" id="SSF56784">
    <property type="entry name" value="HAD-like"/>
    <property type="match status" value="1"/>
</dbReference>
<protein>
    <submittedName>
        <fullName evidence="7">Phosphoserine phosphatase</fullName>
        <ecNumber evidence="7">3.1.3.3</ecNumber>
    </submittedName>
</protein>
<dbReference type="EMBL" id="UGHD01000006">
    <property type="protein sequence ID" value="STO99000.1"/>
    <property type="molecule type" value="Genomic_DNA"/>
</dbReference>
<dbReference type="InterPro" id="IPR050582">
    <property type="entry name" value="HAD-like_SerB"/>
</dbReference>
<dbReference type="Proteomes" id="UP000254512">
    <property type="component" value="Unassembled WGS sequence"/>
</dbReference>
<dbReference type="EC" id="3.1.3.3" evidence="7"/>
<evidence type="ECO:0000256" key="5">
    <source>
        <dbReference type="ARBA" id="ARBA00022842"/>
    </source>
</evidence>
<reference evidence="7 8" key="1">
    <citation type="submission" date="2018-06" db="EMBL/GenBank/DDBJ databases">
        <authorList>
            <consortium name="Pathogen Informatics"/>
            <person name="Doyle S."/>
        </authorList>
    </citation>
    <scope>NUCLEOTIDE SEQUENCE [LARGE SCALE GENOMIC DNA]</scope>
    <source>
        <strain evidence="7 8">NCTC11645</strain>
    </source>
</reference>
<dbReference type="GO" id="GO:0000287">
    <property type="term" value="F:magnesium ion binding"/>
    <property type="evidence" value="ECO:0007669"/>
    <property type="project" value="TreeGrafter"/>
</dbReference>
<dbReference type="GO" id="GO:0036424">
    <property type="term" value="F:L-phosphoserine phosphatase activity"/>
    <property type="evidence" value="ECO:0007669"/>
    <property type="project" value="TreeGrafter"/>
</dbReference>
<accession>A0A377J915</accession>
<dbReference type="AlphaFoldDB" id="A0A377J915"/>
<keyword evidence="4 7" id="KW-0378">Hydrolase</keyword>
<dbReference type="FunFam" id="1.10.150.210:FF:000001">
    <property type="entry name" value="Phosphoserine phosphatase"/>
    <property type="match status" value="1"/>
</dbReference>
<dbReference type="PANTHER" id="PTHR43344">
    <property type="entry name" value="PHOSPHOSERINE PHOSPHATASE"/>
    <property type="match status" value="1"/>
</dbReference>
<dbReference type="InterPro" id="IPR036412">
    <property type="entry name" value="HAD-like_sf"/>
</dbReference>
<keyword evidence="3" id="KW-0479">Metal-binding</keyword>
<comment type="cofactor">
    <cofactor evidence="1">
        <name>Mg(2+)</name>
        <dbReference type="ChEBI" id="CHEBI:18420"/>
    </cofactor>
</comment>
<evidence type="ECO:0000313" key="7">
    <source>
        <dbReference type="EMBL" id="STO99000.1"/>
    </source>
</evidence>
<evidence type="ECO:0000313" key="8">
    <source>
        <dbReference type="Proteomes" id="UP000254512"/>
    </source>
</evidence>
<dbReference type="GO" id="GO:0005737">
    <property type="term" value="C:cytoplasm"/>
    <property type="evidence" value="ECO:0007669"/>
    <property type="project" value="TreeGrafter"/>
</dbReference>
<dbReference type="Gene3D" id="3.30.70.2020">
    <property type="match status" value="1"/>
</dbReference>
<evidence type="ECO:0000256" key="4">
    <source>
        <dbReference type="ARBA" id="ARBA00022801"/>
    </source>
</evidence>
<evidence type="ECO:0000256" key="2">
    <source>
        <dbReference type="ARBA" id="ARBA00022605"/>
    </source>
</evidence>
<keyword evidence="2" id="KW-0028">Amino-acid biosynthesis</keyword>
<keyword evidence="5" id="KW-0460">Magnesium</keyword>
<organism evidence="7 8">
    <name type="scientific">Grimontia hollisae</name>
    <name type="common">Vibrio hollisae</name>
    <dbReference type="NCBI Taxonomy" id="673"/>
    <lineage>
        <taxon>Bacteria</taxon>
        <taxon>Pseudomonadati</taxon>
        <taxon>Pseudomonadota</taxon>
        <taxon>Gammaproteobacteria</taxon>
        <taxon>Vibrionales</taxon>
        <taxon>Vibrionaceae</taxon>
        <taxon>Grimontia</taxon>
    </lineage>
</organism>
<gene>
    <name evidence="7" type="primary">serB_3</name>
    <name evidence="7" type="ORF">NCTC11645_03797</name>
</gene>
<dbReference type="Pfam" id="PF18429">
    <property type="entry name" value="DUF5609"/>
    <property type="match status" value="1"/>
</dbReference>
<name>A0A377J915_GRIHO</name>
<evidence type="ECO:0000256" key="1">
    <source>
        <dbReference type="ARBA" id="ARBA00001946"/>
    </source>
</evidence>
<proteinExistence type="predicted"/>
<dbReference type="PANTHER" id="PTHR43344:SF2">
    <property type="entry name" value="PHOSPHOSERINE PHOSPHATASE"/>
    <property type="match status" value="1"/>
</dbReference>
<feature type="domain" description="Phosphoserine phosphatase N-terminal" evidence="6">
    <location>
        <begin position="27"/>
        <end position="60"/>
    </location>
</feature>
<dbReference type="InterPro" id="IPR041449">
    <property type="entry name" value="SerB_N"/>
</dbReference>
<evidence type="ECO:0000256" key="3">
    <source>
        <dbReference type="ARBA" id="ARBA00022723"/>
    </source>
</evidence>
<dbReference type="Gene3D" id="1.10.150.210">
    <property type="entry name" value="Phosphoserine phosphatase, domain 2"/>
    <property type="match status" value="1"/>
</dbReference>
<dbReference type="GO" id="GO:0006564">
    <property type="term" value="P:L-serine biosynthetic process"/>
    <property type="evidence" value="ECO:0007669"/>
    <property type="project" value="TreeGrafter"/>
</dbReference>
<sequence length="145" mass="16216">MDPVWPLYQPWCTGRSFVFLGEDVLPLTGWTVGPYDVLLMRGPLTPEVVQLCDALALDCAGLDNIPNLYEPGLALFDMDSTAIQIECIDEIAKLAGVGEQVAEVTERAMRGELDFEESLRQRVRHSRHDVSVLEQVRDTLLICRA</sequence>